<dbReference type="EMBL" id="CAUOFW020000924">
    <property type="protein sequence ID" value="CAK9138865.1"/>
    <property type="molecule type" value="Genomic_DNA"/>
</dbReference>
<dbReference type="InterPro" id="IPR003029">
    <property type="entry name" value="S1_domain"/>
</dbReference>
<proteinExistence type="predicted"/>
<dbReference type="AlphaFoldDB" id="A0ABC8R2A8"/>
<reference evidence="2 3" key="1">
    <citation type="submission" date="2024-02" db="EMBL/GenBank/DDBJ databases">
        <authorList>
            <person name="Vignale AGUSTIN F."/>
            <person name="Sosa J E."/>
            <person name="Modenutti C."/>
        </authorList>
    </citation>
    <scope>NUCLEOTIDE SEQUENCE [LARGE SCALE GENOMIC DNA]</scope>
</reference>
<dbReference type="Pfam" id="PF00575">
    <property type="entry name" value="S1"/>
    <property type="match status" value="1"/>
</dbReference>
<protein>
    <recommendedName>
        <fullName evidence="1">S1 motif domain-containing protein</fullName>
    </recommendedName>
</protein>
<organism evidence="2 3">
    <name type="scientific">Ilex paraguariensis</name>
    <name type="common">yerba mate</name>
    <dbReference type="NCBI Taxonomy" id="185542"/>
    <lineage>
        <taxon>Eukaryota</taxon>
        <taxon>Viridiplantae</taxon>
        <taxon>Streptophyta</taxon>
        <taxon>Embryophyta</taxon>
        <taxon>Tracheophyta</taxon>
        <taxon>Spermatophyta</taxon>
        <taxon>Magnoliopsida</taxon>
        <taxon>eudicotyledons</taxon>
        <taxon>Gunneridae</taxon>
        <taxon>Pentapetalae</taxon>
        <taxon>asterids</taxon>
        <taxon>campanulids</taxon>
        <taxon>Aquifoliales</taxon>
        <taxon>Aquifoliaceae</taxon>
        <taxon>Ilex</taxon>
    </lineage>
</organism>
<dbReference type="Gene3D" id="2.40.50.140">
    <property type="entry name" value="Nucleic acid-binding proteins"/>
    <property type="match status" value="1"/>
</dbReference>
<gene>
    <name evidence="2" type="ORF">ILEXP_LOCUS6219</name>
</gene>
<keyword evidence="3" id="KW-1185">Reference proteome</keyword>
<evidence type="ECO:0000313" key="3">
    <source>
        <dbReference type="Proteomes" id="UP001642360"/>
    </source>
</evidence>
<dbReference type="SUPFAM" id="SSF50249">
    <property type="entry name" value="Nucleic acid-binding proteins"/>
    <property type="match status" value="1"/>
</dbReference>
<dbReference type="InterPro" id="IPR012340">
    <property type="entry name" value="NA-bd_OB-fold"/>
</dbReference>
<feature type="domain" description="S1 motif" evidence="1">
    <location>
        <begin position="24"/>
        <end position="88"/>
    </location>
</feature>
<accession>A0ABC8R2A8</accession>
<dbReference type="PROSITE" id="PS50126">
    <property type="entry name" value="S1"/>
    <property type="match status" value="1"/>
</dbReference>
<dbReference type="InterPro" id="IPR045209">
    <property type="entry name" value="Rrp5"/>
</dbReference>
<dbReference type="PANTHER" id="PTHR23270:SF10">
    <property type="entry name" value="PROTEIN RRP5 HOMOLOG"/>
    <property type="match status" value="1"/>
</dbReference>
<dbReference type="PANTHER" id="PTHR23270">
    <property type="entry name" value="PROGRAMMED CELL DEATH PROTEIN 11 PRE-RRNA PROCESSING PROTEIN RRP5"/>
    <property type="match status" value="1"/>
</dbReference>
<sequence>MIAKLQSSHSKGSELEWVDNFNIGNVVEGKVHETKDFGVVVSFRKYNDVFGFITHYQLSGITLETGSTVRAAVLDVARIERLVDLSLKPILLMYSKERLLMSKRRRRLSHQSYLLLR</sequence>
<evidence type="ECO:0000259" key="1">
    <source>
        <dbReference type="PROSITE" id="PS50126"/>
    </source>
</evidence>
<evidence type="ECO:0000313" key="2">
    <source>
        <dbReference type="EMBL" id="CAK9138865.1"/>
    </source>
</evidence>
<comment type="caution">
    <text evidence="2">The sequence shown here is derived from an EMBL/GenBank/DDBJ whole genome shotgun (WGS) entry which is preliminary data.</text>
</comment>
<dbReference type="Proteomes" id="UP001642360">
    <property type="component" value="Unassembled WGS sequence"/>
</dbReference>
<name>A0ABC8R2A8_9AQUA</name>